<dbReference type="Proteomes" id="UP000204551">
    <property type="component" value="Chromosome"/>
</dbReference>
<accession>A0A221V3D0</accession>
<sequence length="146" mass="17162">MYAEWRDQFPLPFVLHSVCTQGRSLNARLGRDWFQQPLLLRQACITGLSLIGRRLFLESLHHWMREIFWLKPVLGTPLQGKRAQSRETLRSSVQDHESLRSRPFATGQLLYWYIEQLLHFRINGISTFSNHQIVSSSNYPTDTLLH</sequence>
<gene>
    <name evidence="1" type="ORF">AREALGSMS7_04691</name>
</gene>
<evidence type="ECO:0000313" key="2">
    <source>
        <dbReference type="Proteomes" id="UP000204551"/>
    </source>
</evidence>
<name>A0A221V3D0_9FLAO</name>
<evidence type="ECO:0000313" key="1">
    <source>
        <dbReference type="EMBL" id="ASO08085.1"/>
    </source>
</evidence>
<dbReference type="EMBL" id="CP022515">
    <property type="protein sequence ID" value="ASO08085.1"/>
    <property type="molecule type" value="Genomic_DNA"/>
</dbReference>
<reference evidence="1 2" key="1">
    <citation type="submission" date="2017-07" db="EMBL/GenBank/DDBJ databases">
        <title>Genome Sequence of Arenibacter algicola Strain SMS7 Isolated from a culture of the Diatom Skeletonema marinoi.</title>
        <authorList>
            <person name="Topel M."/>
            <person name="Pinder M.I.M."/>
            <person name="Johansson O.N."/>
            <person name="Kourtchenko O."/>
            <person name="Godhe A."/>
            <person name="Clarke A.K."/>
        </authorList>
    </citation>
    <scope>NUCLEOTIDE SEQUENCE [LARGE SCALE GENOMIC DNA]</scope>
    <source>
        <strain evidence="1 2">SMS7</strain>
    </source>
</reference>
<organism evidence="1 2">
    <name type="scientific">Arenibacter algicola</name>
    <dbReference type="NCBI Taxonomy" id="616991"/>
    <lineage>
        <taxon>Bacteria</taxon>
        <taxon>Pseudomonadati</taxon>
        <taxon>Bacteroidota</taxon>
        <taxon>Flavobacteriia</taxon>
        <taxon>Flavobacteriales</taxon>
        <taxon>Flavobacteriaceae</taxon>
        <taxon>Arenibacter</taxon>
    </lineage>
</organism>
<protein>
    <submittedName>
        <fullName evidence="1">Uncharacterized protein</fullName>
    </submittedName>
</protein>
<proteinExistence type="predicted"/>
<dbReference type="KEGG" id="aalg:AREALGSMS7_04691"/>
<dbReference type="AlphaFoldDB" id="A0A221V3D0"/>